<feature type="domain" description="Trs120/TRAPPC9 N-terminal" evidence="2">
    <location>
        <begin position="391"/>
        <end position="449"/>
    </location>
</feature>
<dbReference type="InterPro" id="IPR013935">
    <property type="entry name" value="Trs120_TRAPPC9"/>
</dbReference>
<dbReference type="Proteomes" id="UP001054902">
    <property type="component" value="Unassembled WGS sequence"/>
</dbReference>
<gene>
    <name evidence="3" type="ORF">CTEN210_06194</name>
</gene>
<sequence length="1667" mass="183519">MSFTSSSIPLDPTLRSAALNTVVVVPLLSNKKKNRASASSSDQSIQSLFDSLSSLYNDNDIHSHNAKAQSPKEVTLIVPNSNLTPPGEWRYDETPLKSHDWSLGCQRLHFIDGHKSLHAKIRHESFRKVNKQNKTSHYGEFLDLYPSRGIASVIGVISVKDCQSIEDLHAAEEELQRYVQQFTPILYSQQYWDEAFDSPIAPKHFVTKRLFVFDSFDDENEIDLSKTTLLPDELVAFPPLENMHLHLNLVVNNLAVAVFIAMEKKIKILDGLNKGRGDRDKSDHPAIGDIADIVGPNSSLNEFSFDEDDMELVAGTGNNGDDSKKKVDNASGKMNFGRMAANAVKALQKGNGFMDDAVASLPPIQHELQTPLDFSLDEANLTKKDVELLYVRNAARREKHGADFALMAGSAIDAYDRYTRSAELAKQANDPLWYSASLEGIASSFVAMSDTGGHGADKYLDNNFQYPDEVMLAALTLLGFGSEGKDGGANTKIDKTKTTMSRAVYALLEETHDIYSRNVKLVSINAELLLKTAWYIGELEGLHVRCRWGYGLSSIGQEVDNYDMENSLGVSEKRWELTEVSKIDLLALHQKGIIDATLCKTAVSQCQKFAEVLHEACAIGDLDAFSRAAVATRCARLCLKGVRVPQWIEPEKWDSPIHRENFPRKAAFFTTVAAESMSQCSTREANICSQGFWAAAAHLYSKAGNKFDGSNYYAWATLRATIYNAISRHNDSSGCEKALEKLLLLLGECTPKSKTIRVTKKTSHNRNTSSDLKILASSKPNSNAVKKSTLANRASLFPISSTALAEQSKWVLDDANPMILLPLVEPSSKVAVLRPESEEIKFHRKLVKSYITLPPLISLHAVIPDMNYETCIATQKLCISTLAQLRKTLPTTSPDNYNENITKDNKLLQQVLSSTVSPLEIASAKIIKSESHLLLDKLKAAGFQGKSKGSLATFFNPYAKQKNDNTGKNIITLVAQGEERTIAIEFNNSLAVPLEIPNCQLVFDNSGTVDVDAPPLCFTLPPKTKGYSVHFPFIVASLGDGSKEVQSTKASPDEEEKESSSLLTFEAIGIRVSAFNRSFFIPFDIDALAGSKSSSKGSKSLQVPKPVSTFQSFRKKSSQDPNNLCVNLEAVPAQPNLLVSFATSPTPLEDAVTVPVHLSDGEIFTIPPFRLENDFGSSGHGRLERLQIVGVGMPGLSEEILFDTDQHARELEEEEDRFSDNESENDDFDEMMEGDGLPPLKMKCLAEGLSLSSINDKGKSLGEGSILSFQMAATHDMGDRIKNGGNVRIRFRYRGPSPTTGIEIWRKREIALKIVKVKGPRISSLTFRSDLSWGSSYADLCYALAKQKQSKARIAGDILPLDSDTVKDIDGEVTMSEIVIPRAGESTSCLDKASIVGQVGRGNGVYISSNEVVILMAVANDTGSTIVLSNRSGVVGGFEGEPMPTVRVSSGVSVKIPVVIPRINCFGENGEVLDIADELIGLTALQWESEVIEEDKDKESPSHRGKRQGRVRIPSRCLKEMIEEHPSFIKRICKPPINVKFNIDGIAKDTETNKGTANKGEPLEVSVRINPREWIPSGSMKDCVITLELCCARKNSGIDQSTFDHFNDHAYIWCGQVSKSFTFDKDELHHKARLCFTSSGDFVVSACGRMNNGEVWWAPTYQQLKVL</sequence>
<feature type="compositionally biased region" description="Acidic residues" evidence="1">
    <location>
        <begin position="1211"/>
        <end position="1230"/>
    </location>
</feature>
<dbReference type="Pfam" id="PF08626">
    <property type="entry name" value="TRAPPC9-Trs120"/>
    <property type="match status" value="1"/>
</dbReference>
<evidence type="ECO:0000259" key="2">
    <source>
        <dbReference type="Pfam" id="PF08626"/>
    </source>
</evidence>
<proteinExistence type="predicted"/>
<name>A0AAD3CPE6_9STRA</name>
<evidence type="ECO:0000313" key="4">
    <source>
        <dbReference type="Proteomes" id="UP001054902"/>
    </source>
</evidence>
<accession>A0AAD3CPE6</accession>
<keyword evidence="4" id="KW-1185">Reference proteome</keyword>
<dbReference type="PANTHER" id="PTHR21512:SF5">
    <property type="entry name" value="TRAFFICKING PROTEIN PARTICLE COMPLEX SUBUNIT 9"/>
    <property type="match status" value="1"/>
</dbReference>
<evidence type="ECO:0000313" key="3">
    <source>
        <dbReference type="EMBL" id="GFH49718.1"/>
    </source>
</evidence>
<comment type="caution">
    <text evidence="3">The sequence shown here is derived from an EMBL/GenBank/DDBJ whole genome shotgun (WGS) entry which is preliminary data.</text>
</comment>
<protein>
    <recommendedName>
        <fullName evidence="2">Trs120/TRAPPC9 N-terminal domain-containing protein</fullName>
    </recommendedName>
</protein>
<reference evidence="3 4" key="1">
    <citation type="journal article" date="2021" name="Sci. Rep.">
        <title>The genome of the diatom Chaetoceros tenuissimus carries an ancient integrated fragment of an extant virus.</title>
        <authorList>
            <person name="Hongo Y."/>
            <person name="Kimura K."/>
            <person name="Takaki Y."/>
            <person name="Yoshida Y."/>
            <person name="Baba S."/>
            <person name="Kobayashi G."/>
            <person name="Nagasaki K."/>
            <person name="Hano T."/>
            <person name="Tomaru Y."/>
        </authorList>
    </citation>
    <scope>NUCLEOTIDE SEQUENCE [LARGE SCALE GENOMIC DNA]</scope>
    <source>
        <strain evidence="3 4">NIES-3715</strain>
    </source>
</reference>
<organism evidence="3 4">
    <name type="scientific">Chaetoceros tenuissimus</name>
    <dbReference type="NCBI Taxonomy" id="426638"/>
    <lineage>
        <taxon>Eukaryota</taxon>
        <taxon>Sar</taxon>
        <taxon>Stramenopiles</taxon>
        <taxon>Ochrophyta</taxon>
        <taxon>Bacillariophyta</taxon>
        <taxon>Coscinodiscophyceae</taxon>
        <taxon>Chaetocerotophycidae</taxon>
        <taxon>Chaetocerotales</taxon>
        <taxon>Chaetocerotaceae</taxon>
        <taxon>Chaetoceros</taxon>
    </lineage>
</organism>
<evidence type="ECO:0000256" key="1">
    <source>
        <dbReference type="SAM" id="MobiDB-lite"/>
    </source>
</evidence>
<dbReference type="EMBL" id="BLLK01000038">
    <property type="protein sequence ID" value="GFH49718.1"/>
    <property type="molecule type" value="Genomic_DNA"/>
</dbReference>
<dbReference type="PANTHER" id="PTHR21512">
    <property type="entry name" value="TRAFFICKING PROTEIN PARTICLE COMPLEX SUBUNIT 9"/>
    <property type="match status" value="1"/>
</dbReference>
<dbReference type="InterPro" id="IPR058563">
    <property type="entry name" value="Trs120_TRAPPC9_N"/>
</dbReference>
<feature type="region of interest" description="Disordered" evidence="1">
    <location>
        <begin position="1210"/>
        <end position="1230"/>
    </location>
</feature>
<dbReference type="GO" id="GO:0005802">
    <property type="term" value="C:trans-Golgi network"/>
    <property type="evidence" value="ECO:0007669"/>
    <property type="project" value="TreeGrafter"/>
</dbReference>